<dbReference type="EMBL" id="CP078078">
    <property type="protein sequence ID" value="UPL17416.1"/>
    <property type="molecule type" value="Genomic_DNA"/>
</dbReference>
<keyword evidence="2" id="KW-1185">Reference proteome</keyword>
<protein>
    <recommendedName>
        <fullName evidence="3">SnoaL-like domain-containing protein</fullName>
    </recommendedName>
</protein>
<dbReference type="Proteomes" id="UP000830631">
    <property type="component" value="Chromosome"/>
</dbReference>
<sequence>MAAVALLAGCTPDPVPTPTPTAAFASEEEAFAAAEATYRAYNDALNQVDPENPETFEATYFYTSGDFQASDKENFSNLHARGYSIQGAARVRSFFGTSFDQTLGYVDATVCVDVSGVDVIDADGQSVVNPERPDIYAIDTTFKVESARVLIDHAARTEDSACDVS</sequence>
<evidence type="ECO:0000313" key="2">
    <source>
        <dbReference type="Proteomes" id="UP000830631"/>
    </source>
</evidence>
<accession>A0ABY4IXC8</accession>
<gene>
    <name evidence="1" type="ORF">KV397_06430</name>
</gene>
<dbReference type="RefSeq" id="WP_261812459.1">
    <property type="nucleotide sequence ID" value="NZ_CP078078.1"/>
</dbReference>
<proteinExistence type="predicted"/>
<evidence type="ECO:0008006" key="3">
    <source>
        <dbReference type="Google" id="ProtNLM"/>
    </source>
</evidence>
<reference evidence="1 2" key="1">
    <citation type="submission" date="2021-06" db="EMBL/GenBank/DDBJ databases">
        <title>Genome-based taxonomic framework of Microbacterium strains isolated from marine environment, the description of four new species and reclassification of four preexisting species.</title>
        <authorList>
            <person name="Lee S.D."/>
            <person name="Kim S.-M."/>
            <person name="Byeon Y.-S."/>
            <person name="Yang H.L."/>
            <person name="Kim I.S."/>
        </authorList>
    </citation>
    <scope>NUCLEOTIDE SEQUENCE [LARGE SCALE GENOMIC DNA]</scope>
    <source>
        <strain evidence="1 2">KSW4-10</strain>
    </source>
</reference>
<name>A0ABY4IXC8_9MICO</name>
<organism evidence="1 2">
    <name type="scientific">Microbacterium aurugineum</name>
    <dbReference type="NCBI Taxonomy" id="2851642"/>
    <lineage>
        <taxon>Bacteria</taxon>
        <taxon>Bacillati</taxon>
        <taxon>Actinomycetota</taxon>
        <taxon>Actinomycetes</taxon>
        <taxon>Micrococcales</taxon>
        <taxon>Microbacteriaceae</taxon>
        <taxon>Microbacterium</taxon>
    </lineage>
</organism>
<evidence type="ECO:0000313" key="1">
    <source>
        <dbReference type="EMBL" id="UPL17416.1"/>
    </source>
</evidence>